<evidence type="ECO:0000256" key="7">
    <source>
        <dbReference type="PIRSR" id="PIRSR625650-4"/>
    </source>
</evidence>
<dbReference type="SUPFAM" id="SSF56176">
    <property type="entry name" value="FAD-binding/transporter-associated domain-like"/>
    <property type="match status" value="1"/>
</dbReference>
<dbReference type="Gene3D" id="3.30.465.10">
    <property type="match status" value="1"/>
</dbReference>
<dbReference type="InterPro" id="IPR025650">
    <property type="entry name" value="Alkyl-DHAP_Synthase"/>
</dbReference>
<dbReference type="InterPro" id="IPR004113">
    <property type="entry name" value="FAD-bd_oxidored_4_C"/>
</dbReference>
<dbReference type="GO" id="GO:0008609">
    <property type="term" value="F:alkylglycerone-phosphate synthase activity"/>
    <property type="evidence" value="ECO:0007669"/>
    <property type="project" value="InterPro"/>
</dbReference>
<dbReference type="Gene3D" id="3.30.70.3450">
    <property type="match status" value="1"/>
</dbReference>
<dbReference type="PANTHER" id="PTHR46568">
    <property type="entry name" value="ALKYLDIHYDROXYACETONEPHOSPHATE SYNTHASE, PEROXISOMAL"/>
    <property type="match status" value="1"/>
</dbReference>
<feature type="domain" description="FAD-binding PCMH-type" evidence="8">
    <location>
        <begin position="119"/>
        <end position="305"/>
    </location>
</feature>
<dbReference type="InterPro" id="IPR016166">
    <property type="entry name" value="FAD-bd_PCMH"/>
</dbReference>
<dbReference type="EMBL" id="DVOH01000042">
    <property type="protein sequence ID" value="HIV00598.1"/>
    <property type="molecule type" value="Genomic_DNA"/>
</dbReference>
<comment type="caution">
    <text evidence="9">The sequence shown here is derived from an EMBL/GenBank/DDBJ whole genome shotgun (WGS) entry which is preliminary data.</text>
</comment>
<dbReference type="InterPro" id="IPR016164">
    <property type="entry name" value="FAD-linked_Oxase-like_C"/>
</dbReference>
<dbReference type="Pfam" id="PF02913">
    <property type="entry name" value="FAD-oxidase_C"/>
    <property type="match status" value="1"/>
</dbReference>
<evidence type="ECO:0000256" key="6">
    <source>
        <dbReference type="PIRSR" id="PIRSR625650-2"/>
    </source>
</evidence>
<evidence type="ECO:0000256" key="5">
    <source>
        <dbReference type="PIRSR" id="PIRSR625650-1"/>
    </source>
</evidence>
<comment type="similarity">
    <text evidence="1">Belongs to the FAD-binding oxidoreductase/transferase type 4 family.</text>
</comment>
<feature type="site" description="Important for enzyme activity" evidence="7">
    <location>
        <position position="342"/>
    </location>
</feature>
<dbReference type="GO" id="GO:0008610">
    <property type="term" value="P:lipid biosynthetic process"/>
    <property type="evidence" value="ECO:0007669"/>
    <property type="project" value="InterPro"/>
</dbReference>
<evidence type="ECO:0000256" key="1">
    <source>
        <dbReference type="ARBA" id="ARBA00008000"/>
    </source>
</evidence>
<keyword evidence="4" id="KW-0560">Oxidoreductase</keyword>
<reference evidence="9" key="2">
    <citation type="journal article" date="2021" name="PeerJ">
        <title>Extensive microbial diversity within the chicken gut microbiome revealed by metagenomics and culture.</title>
        <authorList>
            <person name="Gilroy R."/>
            <person name="Ravi A."/>
            <person name="Getino M."/>
            <person name="Pursley I."/>
            <person name="Horton D.L."/>
            <person name="Alikhan N.F."/>
            <person name="Baker D."/>
            <person name="Gharbi K."/>
            <person name="Hall N."/>
            <person name="Watson M."/>
            <person name="Adriaenssens E.M."/>
            <person name="Foster-Nyarko E."/>
            <person name="Jarju S."/>
            <person name="Secka A."/>
            <person name="Antonio M."/>
            <person name="Oren A."/>
            <person name="Chaudhuri R.R."/>
            <person name="La Ragione R."/>
            <person name="Hildebrand F."/>
            <person name="Pallen M.J."/>
        </authorList>
    </citation>
    <scope>NUCLEOTIDE SEQUENCE</scope>
    <source>
        <strain evidence="9">23406</strain>
    </source>
</reference>
<protein>
    <submittedName>
        <fullName evidence="9">FAD-binding oxidoreductase</fullName>
    </submittedName>
</protein>
<keyword evidence="3" id="KW-0274">FAD</keyword>
<evidence type="ECO:0000256" key="2">
    <source>
        <dbReference type="ARBA" id="ARBA00022630"/>
    </source>
</evidence>
<dbReference type="PANTHER" id="PTHR46568:SF1">
    <property type="entry name" value="ALKYLDIHYDROXYACETONEPHOSPHATE SYNTHASE, PEROXISOMAL"/>
    <property type="match status" value="1"/>
</dbReference>
<organism evidence="9 10">
    <name type="scientific">Candidatus Stercoripulliclostridium merdipullorum</name>
    <dbReference type="NCBI Taxonomy" id="2840952"/>
    <lineage>
        <taxon>Bacteria</taxon>
        <taxon>Bacillati</taxon>
        <taxon>Bacillota</taxon>
        <taxon>Clostridia</taxon>
        <taxon>Eubacteriales</taxon>
        <taxon>Candidatus Stercoripulliclostridium</taxon>
    </lineage>
</organism>
<dbReference type="SUPFAM" id="SSF55103">
    <property type="entry name" value="FAD-linked oxidases, C-terminal domain"/>
    <property type="match status" value="1"/>
</dbReference>
<feature type="active site" description="Proton donor/acceptor" evidence="5">
    <location>
        <position position="486"/>
    </location>
</feature>
<evidence type="ECO:0000313" key="10">
    <source>
        <dbReference type="Proteomes" id="UP000886891"/>
    </source>
</evidence>
<dbReference type="PROSITE" id="PS51387">
    <property type="entry name" value="FAD_PCMH"/>
    <property type="match status" value="1"/>
</dbReference>
<dbReference type="InterPro" id="IPR036318">
    <property type="entry name" value="FAD-bd_PCMH-like_sf"/>
</dbReference>
<dbReference type="Gene3D" id="1.10.45.10">
    <property type="entry name" value="Vanillyl-alcohol Oxidase, Chain A, domain 4"/>
    <property type="match status" value="1"/>
</dbReference>
<dbReference type="Proteomes" id="UP000886891">
    <property type="component" value="Unassembled WGS sequence"/>
</dbReference>
<evidence type="ECO:0000313" key="9">
    <source>
        <dbReference type="EMBL" id="HIV00598.1"/>
    </source>
</evidence>
<dbReference type="InterPro" id="IPR006094">
    <property type="entry name" value="Oxid_FAD_bind_N"/>
</dbReference>
<gene>
    <name evidence="9" type="ORF">IAB14_05770</name>
</gene>
<reference evidence="9" key="1">
    <citation type="submission" date="2020-10" db="EMBL/GenBank/DDBJ databases">
        <authorList>
            <person name="Gilroy R."/>
        </authorList>
    </citation>
    <scope>NUCLEOTIDE SEQUENCE</scope>
    <source>
        <strain evidence="9">23406</strain>
    </source>
</reference>
<proteinExistence type="inferred from homology"/>
<dbReference type="Gene3D" id="3.30.300.330">
    <property type="match status" value="1"/>
</dbReference>
<accession>A0A9D1NCI0</accession>
<dbReference type="Pfam" id="PF01565">
    <property type="entry name" value="FAD_binding_4"/>
    <property type="match status" value="1"/>
</dbReference>
<dbReference type="AlphaFoldDB" id="A0A9D1NCI0"/>
<feature type="binding site" evidence="6">
    <location>
        <position position="430"/>
    </location>
    <ligand>
        <name>substrate</name>
    </ligand>
</feature>
<evidence type="ECO:0000259" key="8">
    <source>
        <dbReference type="PROSITE" id="PS51387"/>
    </source>
</evidence>
<dbReference type="GO" id="GO:0071949">
    <property type="term" value="F:FAD binding"/>
    <property type="evidence" value="ECO:0007669"/>
    <property type="project" value="InterPro"/>
</dbReference>
<dbReference type="GO" id="GO:0016491">
    <property type="term" value="F:oxidoreductase activity"/>
    <property type="evidence" value="ECO:0007669"/>
    <property type="project" value="UniProtKB-KW"/>
</dbReference>
<sequence>MSKPYKGFRPDWQETRAPEGSYRSILKWGDPDAFKVPKESLYKMMKEFFGMTDDDFKTPREMGYEPVEFDAPIQLTDADLQAFAAIVGGDNVKTDCYSRLSVAYGKTMYDLLRLRKHIVENVPDAVLYPSDAVEIEQIVAYCDAHKIPVYVYGGGSSVTRGVECMKGGISLDMRKNFNKVIRFNEINQTITVQAGMSGPDLEKTLNNAPELFGASRRYTCGHFPQSFEYSSVGGWTVTRGAGQNSTYYGKIEHIVLGQEYVTPRGKIVTDDYAAKATGPDVNQIMMGSEGAYGILTHVTLKVFRYMPENHFKFSYMFHTWEDAQAAAREIMQAEIGYPSVFRLSDPEETDIMMRLYGIDDIPLAGNLLKLKGFEPMKRCLFLGFTDGERAFCRNIKRKVAAICRKYKAMYLTGIPVSAWEKGRFTDPYLRDSMQDFGIMTDTLECTVNWDNMAKVHETVRAYCKSRPQTICMTHMSHAYPQGANLYFIFIAKMTELDDFISYHRGILDHIQKSGAAISHHHGIGKMFAPWLEGFIGSNQLEIFKVLKQHFDPNNIMNPGGTIAVDLPEEEKRFIRPKW</sequence>
<evidence type="ECO:0000256" key="4">
    <source>
        <dbReference type="ARBA" id="ARBA00023002"/>
    </source>
</evidence>
<evidence type="ECO:0000256" key="3">
    <source>
        <dbReference type="ARBA" id="ARBA00022827"/>
    </source>
</evidence>
<dbReference type="InterPro" id="IPR016171">
    <property type="entry name" value="Vanillyl_alc_oxidase_C-sub2"/>
</dbReference>
<keyword evidence="2" id="KW-0285">Flavoprotein</keyword>
<dbReference type="InterPro" id="IPR016169">
    <property type="entry name" value="FAD-bd_PCMH_sub2"/>
</dbReference>
<name>A0A9D1NCI0_9FIRM</name>